<evidence type="ECO:0000313" key="2">
    <source>
        <dbReference type="EMBL" id="GEN86865.1"/>
    </source>
</evidence>
<comment type="caution">
    <text evidence="2">The sequence shown here is derived from an EMBL/GenBank/DDBJ whole genome shotgun (WGS) entry which is preliminary data.</text>
</comment>
<feature type="domain" description="Amidohydrolase 3" evidence="1">
    <location>
        <begin position="47"/>
        <end position="533"/>
    </location>
</feature>
<dbReference type="Pfam" id="PF07969">
    <property type="entry name" value="Amidohydro_3"/>
    <property type="match status" value="1"/>
</dbReference>
<accession>A0A511ZHE7</accession>
<dbReference type="PANTHER" id="PTHR22642:SF2">
    <property type="entry name" value="PROTEIN LONG AFTER FAR-RED 3"/>
    <property type="match status" value="1"/>
</dbReference>
<protein>
    <submittedName>
        <fullName evidence="2">Exoenzyme regulatory protein AepA</fullName>
    </submittedName>
</protein>
<keyword evidence="3" id="KW-1185">Reference proteome</keyword>
<dbReference type="InterPro" id="IPR032466">
    <property type="entry name" value="Metal_Hydrolase"/>
</dbReference>
<dbReference type="Gene3D" id="3.10.310.70">
    <property type="match status" value="1"/>
</dbReference>
<name>A0A511ZHE7_9BACI</name>
<dbReference type="AlphaFoldDB" id="A0A511ZHE7"/>
<dbReference type="RefSeq" id="WP_147209880.1">
    <property type="nucleotide sequence ID" value="NZ_BJYM01000005.1"/>
</dbReference>
<dbReference type="Proteomes" id="UP000321558">
    <property type="component" value="Unassembled WGS sequence"/>
</dbReference>
<organism evidence="2 3">
    <name type="scientific">Oceanobacillus sojae</name>
    <dbReference type="NCBI Taxonomy" id="582851"/>
    <lineage>
        <taxon>Bacteria</taxon>
        <taxon>Bacillati</taxon>
        <taxon>Bacillota</taxon>
        <taxon>Bacilli</taxon>
        <taxon>Bacillales</taxon>
        <taxon>Bacillaceae</taxon>
        <taxon>Oceanobacillus</taxon>
    </lineage>
</organism>
<dbReference type="STRING" id="582851.GCA_900162665_03318"/>
<dbReference type="InterPro" id="IPR011059">
    <property type="entry name" value="Metal-dep_hydrolase_composite"/>
</dbReference>
<dbReference type="OrthoDB" id="9767366at2"/>
<evidence type="ECO:0000313" key="3">
    <source>
        <dbReference type="Proteomes" id="UP000321558"/>
    </source>
</evidence>
<dbReference type="SUPFAM" id="SSF51556">
    <property type="entry name" value="Metallo-dependent hydrolases"/>
    <property type="match status" value="1"/>
</dbReference>
<gene>
    <name evidence="2" type="ORF">OSO01_16040</name>
</gene>
<sequence>MTVNKIINANVLDLLKDRVYLATVELSEGRIKKITEQNKTIENNSALDLKGKWLSPGFIDTHSHLVMYSSFRKQLNCSPENVKSISDIIEKFKEQQEDITFDGWLRGYGYNEFELAEGRHPNRFDLDQISKEIPIYIQQSSAHMGAVNTKALEIMGVGLNDPDPKGGRYERDENGLVNGVLFEFPALDKVKAVLPKAEADVLAADIEAGVKAYQARGITNTTEMGVGIFSGMDDYEAVLKFLETPQSIRTRWAITYQLLFHEPKLQNLNADELKEKFESLSNGYSTLAGAKFFSDGSIQLHTAAIRGNYYDGGSSDDLQIEKEEMEELFNHFQRLGYPLITHANGDKAARTVIEAYKATAQTKTTDIMNRIEHLQTVNKEDIEEMTKHQIGGSFFTNHIYYFGDIHKKYFLGPERVQNLDPVRWAEDTEMTFTIHSDCPVTDISPLDSIRIAVERKTRQGEILGEHQKLTRIEAYRKMTVDAAKLNGTDENEGSINEGKFADFAVLNQNPLDSSVHLSDDLVEMTIVGGEVVYQRESYT</sequence>
<dbReference type="EMBL" id="BJYM01000005">
    <property type="protein sequence ID" value="GEN86865.1"/>
    <property type="molecule type" value="Genomic_DNA"/>
</dbReference>
<dbReference type="InterPro" id="IPR033932">
    <property type="entry name" value="YtcJ-like"/>
</dbReference>
<dbReference type="GO" id="GO:0016810">
    <property type="term" value="F:hydrolase activity, acting on carbon-nitrogen (but not peptide) bonds"/>
    <property type="evidence" value="ECO:0007669"/>
    <property type="project" value="InterPro"/>
</dbReference>
<dbReference type="CDD" id="cd01300">
    <property type="entry name" value="YtcJ_like"/>
    <property type="match status" value="1"/>
</dbReference>
<dbReference type="PANTHER" id="PTHR22642">
    <property type="entry name" value="IMIDAZOLONEPROPIONASE"/>
    <property type="match status" value="1"/>
</dbReference>
<dbReference type="InterPro" id="IPR013108">
    <property type="entry name" value="Amidohydro_3"/>
</dbReference>
<dbReference type="Gene3D" id="3.20.20.140">
    <property type="entry name" value="Metal-dependent hydrolases"/>
    <property type="match status" value="1"/>
</dbReference>
<proteinExistence type="predicted"/>
<dbReference type="SUPFAM" id="SSF51338">
    <property type="entry name" value="Composite domain of metallo-dependent hydrolases"/>
    <property type="match status" value="1"/>
</dbReference>
<evidence type="ECO:0000259" key="1">
    <source>
        <dbReference type="Pfam" id="PF07969"/>
    </source>
</evidence>
<reference evidence="2 3" key="1">
    <citation type="submission" date="2019-07" db="EMBL/GenBank/DDBJ databases">
        <title>Whole genome shotgun sequence of Oceanobacillus sojae NBRC 105379.</title>
        <authorList>
            <person name="Hosoyama A."/>
            <person name="Uohara A."/>
            <person name="Ohji S."/>
            <person name="Ichikawa N."/>
        </authorList>
    </citation>
    <scope>NUCLEOTIDE SEQUENCE [LARGE SCALE GENOMIC DNA]</scope>
    <source>
        <strain evidence="2 3">NBRC 105379</strain>
    </source>
</reference>
<dbReference type="Gene3D" id="2.30.40.10">
    <property type="entry name" value="Urease, subunit C, domain 1"/>
    <property type="match status" value="1"/>
</dbReference>